<dbReference type="AlphaFoldDB" id="A0A1Y3YTG1"/>
<sequence length="183" mass="20940">MDKNYWKEAYKEYWEISSKKEIFVKELIESKTGFKTLEVGLGAGSEDFLSGSASDYGLTKGDADLYVIIPDTYVEVTGPNISVKPEDTLWIRPDKVKNSFNKQKAGKGKLHVIVHIAKIKPNGNIAIRVIMLNKTFFEACRKKEFPLIQRNIRGLQETYLELPPKHETIISFEEFIALLKQNK</sequence>
<dbReference type="EMBL" id="NFII01000006">
    <property type="protein sequence ID" value="OUO01143.1"/>
    <property type="molecule type" value="Genomic_DNA"/>
</dbReference>
<accession>A0A1Y3YTG1</accession>
<evidence type="ECO:0000313" key="1">
    <source>
        <dbReference type="EMBL" id="OUO01143.1"/>
    </source>
</evidence>
<dbReference type="GeneID" id="61677160"/>
<organism evidence="1 2">
    <name type="scientific">Bacteroides clarus</name>
    <dbReference type="NCBI Taxonomy" id="626929"/>
    <lineage>
        <taxon>Bacteria</taxon>
        <taxon>Pseudomonadati</taxon>
        <taxon>Bacteroidota</taxon>
        <taxon>Bacteroidia</taxon>
        <taxon>Bacteroidales</taxon>
        <taxon>Bacteroidaceae</taxon>
        <taxon>Bacteroides</taxon>
    </lineage>
</organism>
<proteinExistence type="predicted"/>
<comment type="caution">
    <text evidence="1">The sequence shown here is derived from an EMBL/GenBank/DDBJ whole genome shotgun (WGS) entry which is preliminary data.</text>
</comment>
<evidence type="ECO:0000313" key="2">
    <source>
        <dbReference type="Proteomes" id="UP000195386"/>
    </source>
</evidence>
<dbReference type="Proteomes" id="UP000195386">
    <property type="component" value="Unassembled WGS sequence"/>
</dbReference>
<dbReference type="RefSeq" id="WP_087426018.1">
    <property type="nucleotide sequence ID" value="NZ_CABIZW010000001.1"/>
</dbReference>
<name>A0A1Y3YTG1_9BACE</name>
<protein>
    <submittedName>
        <fullName evidence="1">Uncharacterized protein</fullName>
    </submittedName>
</protein>
<gene>
    <name evidence="1" type="ORF">B5F97_08170</name>
</gene>
<reference evidence="2" key="1">
    <citation type="submission" date="2017-04" db="EMBL/GenBank/DDBJ databases">
        <title>Function of individual gut microbiota members based on whole genome sequencing of pure cultures obtained from chicken caecum.</title>
        <authorList>
            <person name="Medvecky M."/>
            <person name="Cejkova D."/>
            <person name="Polansky O."/>
            <person name="Karasova D."/>
            <person name="Kubasova T."/>
            <person name="Cizek A."/>
            <person name="Rychlik I."/>
        </authorList>
    </citation>
    <scope>NUCLEOTIDE SEQUENCE [LARGE SCALE GENOMIC DNA]</scope>
    <source>
        <strain evidence="2">An43</strain>
    </source>
</reference>